<evidence type="ECO:0000256" key="3">
    <source>
        <dbReference type="PROSITE-ProRule" id="PRU00339"/>
    </source>
</evidence>
<keyword evidence="2 3" id="KW-0802">TPR repeat</keyword>
<dbReference type="PROSITE" id="PS51745">
    <property type="entry name" value="PB1"/>
    <property type="match status" value="1"/>
</dbReference>
<dbReference type="InterPro" id="IPR000270">
    <property type="entry name" value="PB1_dom"/>
</dbReference>
<dbReference type="InterPro" id="IPR053793">
    <property type="entry name" value="PB1-like"/>
</dbReference>
<gene>
    <name evidence="5" type="ORF">ZIOFF_052453</name>
</gene>
<dbReference type="SUPFAM" id="SSF48452">
    <property type="entry name" value="TPR-like"/>
    <property type="match status" value="1"/>
</dbReference>
<evidence type="ECO:0000256" key="1">
    <source>
        <dbReference type="ARBA" id="ARBA00022737"/>
    </source>
</evidence>
<dbReference type="EMBL" id="JACMSC010000014">
    <property type="protein sequence ID" value="KAG6491121.1"/>
    <property type="molecule type" value="Genomic_DNA"/>
</dbReference>
<dbReference type="InterPro" id="IPR044517">
    <property type="entry name" value="PHOX1-4"/>
</dbReference>
<protein>
    <recommendedName>
        <fullName evidence="4">PB1 domain-containing protein</fullName>
    </recommendedName>
</protein>
<evidence type="ECO:0000259" key="4">
    <source>
        <dbReference type="PROSITE" id="PS51745"/>
    </source>
</evidence>
<evidence type="ECO:0000256" key="2">
    <source>
        <dbReference type="ARBA" id="ARBA00022803"/>
    </source>
</evidence>
<feature type="domain" description="PB1" evidence="4">
    <location>
        <begin position="249"/>
        <end position="328"/>
    </location>
</feature>
<accession>A0A8J5FSM0</accession>
<name>A0A8J5FSM0_ZINOF</name>
<dbReference type="InterPro" id="IPR011990">
    <property type="entry name" value="TPR-like_helical_dom_sf"/>
</dbReference>
<dbReference type="InterPro" id="IPR019734">
    <property type="entry name" value="TPR_rpt"/>
</dbReference>
<dbReference type="SUPFAM" id="SSF54277">
    <property type="entry name" value="CAD &amp; PB1 domains"/>
    <property type="match status" value="1"/>
</dbReference>
<dbReference type="Gene3D" id="1.25.40.10">
    <property type="entry name" value="Tetratricopeptide repeat domain"/>
    <property type="match status" value="1"/>
</dbReference>
<dbReference type="SMART" id="SM00028">
    <property type="entry name" value="TPR"/>
    <property type="match status" value="4"/>
</dbReference>
<evidence type="ECO:0000313" key="6">
    <source>
        <dbReference type="Proteomes" id="UP000734854"/>
    </source>
</evidence>
<dbReference type="PANTHER" id="PTHR46183">
    <property type="entry name" value="PROTEIN CLMP1"/>
    <property type="match status" value="1"/>
</dbReference>
<proteinExistence type="predicted"/>
<dbReference type="Pfam" id="PF00564">
    <property type="entry name" value="PB1"/>
    <property type="match status" value="1"/>
</dbReference>
<keyword evidence="6" id="KW-1185">Reference proteome</keyword>
<organism evidence="5 6">
    <name type="scientific">Zingiber officinale</name>
    <name type="common">Ginger</name>
    <name type="synonym">Amomum zingiber</name>
    <dbReference type="NCBI Taxonomy" id="94328"/>
    <lineage>
        <taxon>Eukaryota</taxon>
        <taxon>Viridiplantae</taxon>
        <taxon>Streptophyta</taxon>
        <taxon>Embryophyta</taxon>
        <taxon>Tracheophyta</taxon>
        <taxon>Spermatophyta</taxon>
        <taxon>Magnoliopsida</taxon>
        <taxon>Liliopsida</taxon>
        <taxon>Zingiberales</taxon>
        <taxon>Zingiberaceae</taxon>
        <taxon>Zingiber</taxon>
    </lineage>
</organism>
<feature type="repeat" description="TPR" evidence="3">
    <location>
        <begin position="74"/>
        <end position="107"/>
    </location>
</feature>
<reference evidence="5 6" key="1">
    <citation type="submission" date="2020-08" db="EMBL/GenBank/DDBJ databases">
        <title>Plant Genome Project.</title>
        <authorList>
            <person name="Zhang R.-G."/>
        </authorList>
    </citation>
    <scope>NUCLEOTIDE SEQUENCE [LARGE SCALE GENOMIC DNA]</scope>
    <source>
        <tissue evidence="5">Rhizome</tissue>
    </source>
</reference>
<comment type="caution">
    <text evidence="5">The sequence shown here is derived from an EMBL/GenBank/DDBJ whole genome shotgun (WGS) entry which is preliminary data.</text>
</comment>
<dbReference type="AlphaFoldDB" id="A0A8J5FSM0"/>
<dbReference type="Proteomes" id="UP000734854">
    <property type="component" value="Unassembled WGS sequence"/>
</dbReference>
<sequence length="729" mass="83909">MEEREDQPPLTPKVVNFFDFRRIEDAREMETKMPGLRNRSASARLRVPSSKNIRSLDRCATFVDEDTTVFVEMAQNNKEEGNRLFQKREYEDALFKYEKAIKLLPKNHIDVANLRSNMASCYMQMKPEDFHQAINECNLALEVCPNYSKALVKRAKCFEALDRLDLASEDVDLVLSLDPNNIAASEIAERVKMEIEEHGVRLDNWEVSPLPETPVERQKLKKKKKKSHKSVEKIVVVEEKHVEVKEEAMKTVKLVFGEDIRYAQVPANCTILQLREIIANRFPKLKAFLIKFKDQDGDLVTITTSEELMSVEESAGSQRSVKLFIIKVRPEDDPLFEEVKKKESSKRSYSGDKSPSVCVDDWIMQFAILFKNHVGCDSDEYLNLHELGTKVYSEAMEETITSEEAQEIFTLAEKKFQEMTALALFNWGNVHMSRAKKRLCSSSEDASKESMLAMMKASYEWAQAEYVKAGNKYEEALKLKPDFYEALLALGFQQFELAKLSWCSAIGNKADVEDEPSTDAVLKLFNLAEENIERGTRMREEMKEQTLEEVPKPDGEKVMLQKMGLEDYFKDQSTHETPEQDLHMKSQINTLWGTVLYERSVVEFKLGIPLWEECLMAAMEKFTVAGASPADIAVMVKKHCANETTQEGKHLGPVSKRRDSFCKTCLVDQRTNFTKLAITKYLCFKIDEIVQTWNEMYDAKRWLSGVSSFKLEPLLRRRVSKLHNTLEHI</sequence>
<dbReference type="CDD" id="cd05992">
    <property type="entry name" value="PB1"/>
    <property type="match status" value="1"/>
</dbReference>
<dbReference type="Gene3D" id="3.10.20.90">
    <property type="entry name" value="Phosphatidylinositol 3-kinase Catalytic Subunit, Chain A, domain 1"/>
    <property type="match status" value="1"/>
</dbReference>
<keyword evidence="1" id="KW-0677">Repeat</keyword>
<dbReference type="PROSITE" id="PS50005">
    <property type="entry name" value="TPR"/>
    <property type="match status" value="1"/>
</dbReference>
<dbReference type="SMART" id="SM00666">
    <property type="entry name" value="PB1"/>
    <property type="match status" value="1"/>
</dbReference>
<evidence type="ECO:0000313" key="5">
    <source>
        <dbReference type="EMBL" id="KAG6491121.1"/>
    </source>
</evidence>
<dbReference type="PANTHER" id="PTHR46183:SF4">
    <property type="entry name" value="PROTEIN PHOX4"/>
    <property type="match status" value="1"/>
</dbReference>